<dbReference type="Gene3D" id="3.40.50.2300">
    <property type="match status" value="1"/>
</dbReference>
<dbReference type="RefSeq" id="WP_068744839.1">
    <property type="nucleotide sequence ID" value="NZ_LSRE01000011.1"/>
</dbReference>
<dbReference type="PANTHER" id="PTHR43214">
    <property type="entry name" value="TWO-COMPONENT RESPONSE REGULATOR"/>
    <property type="match status" value="1"/>
</dbReference>
<protein>
    <submittedName>
        <fullName evidence="8">LuxR family transcriptional regulator</fullName>
    </submittedName>
</protein>
<keyword evidence="2" id="KW-0805">Transcription regulation</keyword>
<dbReference type="SMART" id="SM00421">
    <property type="entry name" value="HTH_LUXR"/>
    <property type="match status" value="1"/>
</dbReference>
<dbReference type="InterPro" id="IPR039420">
    <property type="entry name" value="WalR-like"/>
</dbReference>
<evidence type="ECO:0000259" key="7">
    <source>
        <dbReference type="PROSITE" id="PS50110"/>
    </source>
</evidence>
<evidence type="ECO:0000256" key="3">
    <source>
        <dbReference type="ARBA" id="ARBA00023125"/>
    </source>
</evidence>
<keyword evidence="4" id="KW-0804">Transcription</keyword>
<dbReference type="PROSITE" id="PS50110">
    <property type="entry name" value="RESPONSE_REGULATORY"/>
    <property type="match status" value="1"/>
</dbReference>
<evidence type="ECO:0000256" key="2">
    <source>
        <dbReference type="ARBA" id="ARBA00023015"/>
    </source>
</evidence>
<keyword evidence="3" id="KW-0238">DNA-binding</keyword>
<evidence type="ECO:0000259" key="6">
    <source>
        <dbReference type="PROSITE" id="PS50043"/>
    </source>
</evidence>
<evidence type="ECO:0000313" key="8">
    <source>
        <dbReference type="EMBL" id="KXO99013.1"/>
    </source>
</evidence>
<dbReference type="PROSITE" id="PS50043">
    <property type="entry name" value="HTH_LUXR_2"/>
    <property type="match status" value="1"/>
</dbReference>
<dbReference type="CDD" id="cd06170">
    <property type="entry name" value="LuxR_C_like"/>
    <property type="match status" value="1"/>
</dbReference>
<sequence>MPSVFLVDDHEIVRRGLADLLATDGTHTVVGEASTVREALARIPAVRPDVAVVDVRLPDGSGIDLIRTVRGHLPGLPCLVLTSYSDDDALLDAITAGAQGYVLKQIRGTELVSAIRTVASGGSLLDSASTARVLQRIRRADEASSAIPAGLTGQEEAVLTLLAEGLTNRQIGERMFLAEKTIRNHVTGILAKLGVENRVQAALRAAQWRDSGRPRG</sequence>
<proteinExistence type="predicted"/>
<organism evidence="8 9">
    <name type="scientific">Tsukamurella pseudospumae</name>
    <dbReference type="NCBI Taxonomy" id="239498"/>
    <lineage>
        <taxon>Bacteria</taxon>
        <taxon>Bacillati</taxon>
        <taxon>Actinomycetota</taxon>
        <taxon>Actinomycetes</taxon>
        <taxon>Mycobacteriales</taxon>
        <taxon>Tsukamurellaceae</taxon>
        <taxon>Tsukamurella</taxon>
    </lineage>
</organism>
<dbReference type="EMBL" id="LSRE01000011">
    <property type="protein sequence ID" value="KXO99013.1"/>
    <property type="molecule type" value="Genomic_DNA"/>
</dbReference>
<dbReference type="SUPFAM" id="SSF46894">
    <property type="entry name" value="C-terminal effector domain of the bipartite response regulators"/>
    <property type="match status" value="1"/>
</dbReference>
<reference evidence="8 9" key="1">
    <citation type="submission" date="2016-02" db="EMBL/GenBank/DDBJ databases">
        <authorList>
            <person name="Teng J.L."/>
            <person name="Tang Y."/>
            <person name="Huang Y."/>
            <person name="Guo F."/>
            <person name="Wei W."/>
            <person name="Chen J.H."/>
            <person name="Wong S.Y."/>
            <person name="Lau S.K."/>
            <person name="Woo P.C."/>
        </authorList>
    </citation>
    <scope>NUCLEOTIDE SEQUENCE [LARGE SCALE GENOMIC DNA]</scope>
    <source>
        <strain evidence="8 9">JCM 13375</strain>
    </source>
</reference>
<evidence type="ECO:0000313" key="9">
    <source>
        <dbReference type="Proteomes" id="UP000070409"/>
    </source>
</evidence>
<evidence type="ECO:0000256" key="5">
    <source>
        <dbReference type="PROSITE-ProRule" id="PRU00169"/>
    </source>
</evidence>
<feature type="modified residue" description="4-aspartylphosphate" evidence="5">
    <location>
        <position position="54"/>
    </location>
</feature>
<dbReference type="SMART" id="SM00448">
    <property type="entry name" value="REC"/>
    <property type="match status" value="1"/>
</dbReference>
<gene>
    <name evidence="8" type="ORF">AXK61_18960</name>
</gene>
<dbReference type="InterPro" id="IPR058245">
    <property type="entry name" value="NreC/VraR/RcsB-like_REC"/>
</dbReference>
<dbReference type="PANTHER" id="PTHR43214:SF24">
    <property type="entry name" value="TRANSCRIPTIONAL REGULATORY PROTEIN NARL-RELATED"/>
    <property type="match status" value="1"/>
</dbReference>
<dbReference type="Proteomes" id="UP000070409">
    <property type="component" value="Unassembled WGS sequence"/>
</dbReference>
<dbReference type="InterPro" id="IPR001789">
    <property type="entry name" value="Sig_transdc_resp-reg_receiver"/>
</dbReference>
<dbReference type="InterPro" id="IPR000792">
    <property type="entry name" value="Tscrpt_reg_LuxR_C"/>
</dbReference>
<dbReference type="PRINTS" id="PR00038">
    <property type="entry name" value="HTHLUXR"/>
</dbReference>
<evidence type="ECO:0000256" key="1">
    <source>
        <dbReference type="ARBA" id="ARBA00022553"/>
    </source>
</evidence>
<dbReference type="SUPFAM" id="SSF52172">
    <property type="entry name" value="CheY-like"/>
    <property type="match status" value="1"/>
</dbReference>
<dbReference type="Pfam" id="PF00196">
    <property type="entry name" value="GerE"/>
    <property type="match status" value="1"/>
</dbReference>
<accession>A0A137ZLH3</accession>
<keyword evidence="1 5" id="KW-0597">Phosphoprotein</keyword>
<dbReference type="InterPro" id="IPR016032">
    <property type="entry name" value="Sig_transdc_resp-reg_C-effctor"/>
</dbReference>
<evidence type="ECO:0000256" key="4">
    <source>
        <dbReference type="ARBA" id="ARBA00023163"/>
    </source>
</evidence>
<dbReference type="CDD" id="cd17535">
    <property type="entry name" value="REC_NarL-like"/>
    <property type="match status" value="1"/>
</dbReference>
<comment type="caution">
    <text evidence="8">The sequence shown here is derived from an EMBL/GenBank/DDBJ whole genome shotgun (WGS) entry which is preliminary data.</text>
</comment>
<keyword evidence="9" id="KW-1185">Reference proteome</keyword>
<dbReference type="Pfam" id="PF00072">
    <property type="entry name" value="Response_reg"/>
    <property type="match status" value="1"/>
</dbReference>
<feature type="domain" description="Response regulatory" evidence="7">
    <location>
        <begin position="3"/>
        <end position="119"/>
    </location>
</feature>
<name>A0A137ZLH3_9ACTN</name>
<feature type="domain" description="HTH luxR-type" evidence="6">
    <location>
        <begin position="144"/>
        <end position="209"/>
    </location>
</feature>
<dbReference type="InterPro" id="IPR011006">
    <property type="entry name" value="CheY-like_superfamily"/>
</dbReference>